<feature type="compositionally biased region" description="Basic residues" evidence="2">
    <location>
        <begin position="252"/>
        <end position="261"/>
    </location>
</feature>
<evidence type="ECO:0000256" key="3">
    <source>
        <dbReference type="SAM" id="Phobius"/>
    </source>
</evidence>
<reference evidence="4 5" key="1">
    <citation type="submission" date="2018-07" db="EMBL/GenBank/DDBJ databases">
        <title>Arthrobacter sp. nov., isolated from raw cow's milk with high bacterial count.</title>
        <authorList>
            <person name="Hahne J."/>
            <person name="Isele D."/>
            <person name="Lipski A."/>
        </authorList>
    </citation>
    <scope>NUCLEOTIDE SEQUENCE [LARGE SCALE GENOMIC DNA]</scope>
    <source>
        <strain evidence="4 5">JZ R-35</strain>
    </source>
</reference>
<dbReference type="RefSeq" id="WP_119423889.1">
    <property type="nucleotide sequence ID" value="NZ_QQXK01000006.1"/>
</dbReference>
<evidence type="ECO:0000313" key="5">
    <source>
        <dbReference type="Proteomes" id="UP000265419"/>
    </source>
</evidence>
<protein>
    <submittedName>
        <fullName evidence="4">DUF4191 family protein</fullName>
    </submittedName>
</protein>
<keyword evidence="3" id="KW-1133">Transmembrane helix</keyword>
<evidence type="ECO:0000256" key="2">
    <source>
        <dbReference type="SAM" id="MobiDB-lite"/>
    </source>
</evidence>
<sequence length="261" mass="28470">MAKKLDATAQEQIARLRAQQKEEKQAAKIAKKERKKNGGGDGRWAQIGQVFKMTREEEPALPWIMLAIFLGAGAVGAGLGLLLGGWVLWMILGLVVGFFLATLYMNRRAEGVAFARMAGRPGAAGAALSTLGRGWIVKDEPIAISPRTQDLVYMAIGRQGVVLVTEGPTTRVRSLVEGAKRDITRAVKNVPVTIINSGQHEDQVELAKVRKTAKGIKKSITRQEVAAVDKRLSTLRLNQPPIPKGIDPTRLRPNRKAMRGR</sequence>
<feature type="region of interest" description="Disordered" evidence="2">
    <location>
        <begin position="238"/>
        <end position="261"/>
    </location>
</feature>
<feature type="transmembrane region" description="Helical" evidence="3">
    <location>
        <begin position="60"/>
        <end position="80"/>
    </location>
</feature>
<dbReference type="InterPro" id="IPR025445">
    <property type="entry name" value="DUF4191"/>
</dbReference>
<evidence type="ECO:0000256" key="1">
    <source>
        <dbReference type="SAM" id="Coils"/>
    </source>
</evidence>
<feature type="transmembrane region" description="Helical" evidence="3">
    <location>
        <begin position="86"/>
        <end position="106"/>
    </location>
</feature>
<comment type="caution">
    <text evidence="4">The sequence shown here is derived from an EMBL/GenBank/DDBJ whole genome shotgun (WGS) entry which is preliminary data.</text>
</comment>
<dbReference type="Proteomes" id="UP000265419">
    <property type="component" value="Unassembled WGS sequence"/>
</dbReference>
<dbReference type="AlphaFoldDB" id="A0A399JCM8"/>
<feature type="coiled-coil region" evidence="1">
    <location>
        <begin position="2"/>
        <end position="33"/>
    </location>
</feature>
<dbReference type="EMBL" id="QQXK01000006">
    <property type="protein sequence ID" value="RII42984.1"/>
    <property type="molecule type" value="Genomic_DNA"/>
</dbReference>
<name>A0A399JCM8_9MICC</name>
<dbReference type="Pfam" id="PF13829">
    <property type="entry name" value="DUF4191"/>
    <property type="match status" value="1"/>
</dbReference>
<proteinExistence type="predicted"/>
<keyword evidence="3" id="KW-0812">Transmembrane</keyword>
<accession>A0A399JCM8</accession>
<keyword evidence="5" id="KW-1185">Reference proteome</keyword>
<organism evidence="4 5">
    <name type="scientific">Galactobacter valiniphilus</name>
    <dbReference type="NCBI Taxonomy" id="2676122"/>
    <lineage>
        <taxon>Bacteria</taxon>
        <taxon>Bacillati</taxon>
        <taxon>Actinomycetota</taxon>
        <taxon>Actinomycetes</taxon>
        <taxon>Micrococcales</taxon>
        <taxon>Micrococcaceae</taxon>
        <taxon>Galactobacter</taxon>
    </lineage>
</organism>
<keyword evidence="1" id="KW-0175">Coiled coil</keyword>
<keyword evidence="3" id="KW-0472">Membrane</keyword>
<evidence type="ECO:0000313" key="4">
    <source>
        <dbReference type="EMBL" id="RII42984.1"/>
    </source>
</evidence>
<gene>
    <name evidence="4" type="ORF">DWB68_04170</name>
</gene>